<protein>
    <submittedName>
        <fullName evidence="2">CoA transferase</fullName>
    </submittedName>
</protein>
<comment type="caution">
    <text evidence="2">The sequence shown here is derived from an EMBL/GenBank/DDBJ whole genome shotgun (WGS) entry which is preliminary data.</text>
</comment>
<sequence>MGAAPLEGLKVLELARILAGPWIGQTLADLGAEVIKVEAPEGDDTRRWGPPFVEHGGERAAAYFHACNRGKRSVVADFATPEGRALVRRLAGEADVLVENFKVGGLARYGLDYASLSAANPRLVYCSLTGFGQDGPYAARAGYDFMIQAMGGIMHLTGEPEGAPQKIGVALADIVTGLYGTIAIQAALARRERTGRGDHIDMALMDCMAGVLANQALNHFAGGAAPRRLGNAHPNIVPYQAFAVSDGHVVVACGNDRQFARFAGVLGEADLAADPRFRTNEARVANRAALVPILEARLLRTTRDALLEALEREGVPAGPINTLDDVFADPQVVHRGLRIDPEGVPGLRTPIRFREAELSLARASPRLGDGGTAGFGEG</sequence>
<dbReference type="RefSeq" id="WP_119538801.1">
    <property type="nucleotide sequence ID" value="NZ_QYRN01000002.1"/>
</dbReference>
<dbReference type="SUPFAM" id="SSF89796">
    <property type="entry name" value="CoA-transferase family III (CaiB/BaiF)"/>
    <property type="match status" value="1"/>
</dbReference>
<dbReference type="Proteomes" id="UP000265750">
    <property type="component" value="Unassembled WGS sequence"/>
</dbReference>
<gene>
    <name evidence="2" type="ORF">D3218_05055</name>
</gene>
<evidence type="ECO:0000313" key="3">
    <source>
        <dbReference type="Proteomes" id="UP000265750"/>
    </source>
</evidence>
<evidence type="ECO:0000313" key="2">
    <source>
        <dbReference type="EMBL" id="RIY02724.1"/>
    </source>
</evidence>
<dbReference type="OrthoDB" id="9806585at2"/>
<keyword evidence="3" id="KW-1185">Reference proteome</keyword>
<dbReference type="AlphaFoldDB" id="A0A3A1WQT8"/>
<keyword evidence="1 2" id="KW-0808">Transferase</keyword>
<dbReference type="InterPro" id="IPR050483">
    <property type="entry name" value="CoA-transferase_III_domain"/>
</dbReference>
<evidence type="ECO:0000256" key="1">
    <source>
        <dbReference type="ARBA" id="ARBA00022679"/>
    </source>
</evidence>
<dbReference type="InterPro" id="IPR023606">
    <property type="entry name" value="CoA-Trfase_III_dom_1_sf"/>
</dbReference>
<dbReference type="GO" id="GO:0008410">
    <property type="term" value="F:CoA-transferase activity"/>
    <property type="evidence" value="ECO:0007669"/>
    <property type="project" value="TreeGrafter"/>
</dbReference>
<dbReference type="Gene3D" id="3.30.1540.10">
    <property type="entry name" value="formyl-coa transferase, domain 3"/>
    <property type="match status" value="1"/>
</dbReference>
<dbReference type="Pfam" id="PF02515">
    <property type="entry name" value="CoA_transf_3"/>
    <property type="match status" value="1"/>
</dbReference>
<dbReference type="EMBL" id="QYRN01000002">
    <property type="protein sequence ID" value="RIY02724.1"/>
    <property type="molecule type" value="Genomic_DNA"/>
</dbReference>
<proteinExistence type="predicted"/>
<dbReference type="InterPro" id="IPR003673">
    <property type="entry name" value="CoA-Trfase_fam_III"/>
</dbReference>
<accession>A0A3A1WQT8</accession>
<dbReference type="Gene3D" id="3.40.50.10540">
    <property type="entry name" value="Crotonobetainyl-coa:carnitine coa-transferase, domain 1"/>
    <property type="match status" value="1"/>
</dbReference>
<organism evidence="2 3">
    <name type="scientific">Aureimonas flava</name>
    <dbReference type="NCBI Taxonomy" id="2320271"/>
    <lineage>
        <taxon>Bacteria</taxon>
        <taxon>Pseudomonadati</taxon>
        <taxon>Pseudomonadota</taxon>
        <taxon>Alphaproteobacteria</taxon>
        <taxon>Hyphomicrobiales</taxon>
        <taxon>Aurantimonadaceae</taxon>
        <taxon>Aureimonas</taxon>
    </lineage>
</organism>
<dbReference type="PANTHER" id="PTHR48207">
    <property type="entry name" value="SUCCINATE--HYDROXYMETHYLGLUTARATE COA-TRANSFERASE"/>
    <property type="match status" value="1"/>
</dbReference>
<dbReference type="InterPro" id="IPR044855">
    <property type="entry name" value="CoA-Trfase_III_dom3_sf"/>
</dbReference>
<dbReference type="PANTHER" id="PTHR48207:SF3">
    <property type="entry name" value="SUCCINATE--HYDROXYMETHYLGLUTARATE COA-TRANSFERASE"/>
    <property type="match status" value="1"/>
</dbReference>
<name>A0A3A1WQT8_9HYPH</name>
<reference evidence="3" key="1">
    <citation type="submission" date="2018-09" db="EMBL/GenBank/DDBJ databases">
        <authorList>
            <person name="Tuo L."/>
        </authorList>
    </citation>
    <scope>NUCLEOTIDE SEQUENCE [LARGE SCALE GENOMIC DNA]</scope>
    <source>
        <strain evidence="3">M2BS4Y-1</strain>
    </source>
</reference>